<dbReference type="InterPro" id="IPR005807">
    <property type="entry name" value="SecE_bac"/>
</dbReference>
<feature type="transmembrane region" description="Helical" evidence="9">
    <location>
        <begin position="27"/>
        <end position="48"/>
    </location>
</feature>
<comment type="function">
    <text evidence="9">Essential subunit of the Sec protein translocation channel SecYEG. Clamps together the 2 halves of SecY. May contact the channel plug during translocation.</text>
</comment>
<evidence type="ECO:0000256" key="5">
    <source>
        <dbReference type="ARBA" id="ARBA00022927"/>
    </source>
</evidence>
<dbReference type="PANTHER" id="PTHR33910:SF1">
    <property type="entry name" value="PROTEIN TRANSLOCASE SUBUNIT SECE"/>
    <property type="match status" value="1"/>
</dbReference>
<dbReference type="GO" id="GO:0065002">
    <property type="term" value="P:intracellular protein transmembrane transport"/>
    <property type="evidence" value="ECO:0007669"/>
    <property type="project" value="UniProtKB-UniRule"/>
</dbReference>
<reference evidence="10" key="1">
    <citation type="journal article" date="2020" name="mSystems">
        <title>Genome- and Community-Level Interaction Insights into Carbon Utilization and Element Cycling Functions of Hydrothermarchaeota in Hydrothermal Sediment.</title>
        <authorList>
            <person name="Zhou Z."/>
            <person name="Liu Y."/>
            <person name="Xu W."/>
            <person name="Pan J."/>
            <person name="Luo Z.H."/>
            <person name="Li M."/>
        </authorList>
    </citation>
    <scope>NUCLEOTIDE SEQUENCE [LARGE SCALE GENOMIC DNA]</scope>
    <source>
        <strain evidence="10">SpSt-143</strain>
    </source>
</reference>
<evidence type="ECO:0000256" key="9">
    <source>
        <dbReference type="HAMAP-Rule" id="MF_00422"/>
    </source>
</evidence>
<dbReference type="AlphaFoldDB" id="A0A7V2F647"/>
<keyword evidence="7 9" id="KW-0811">Translocation</keyword>
<dbReference type="NCBIfam" id="TIGR00964">
    <property type="entry name" value="secE_bact"/>
    <property type="match status" value="1"/>
</dbReference>
<dbReference type="InterPro" id="IPR001901">
    <property type="entry name" value="Translocase_SecE/Sec61-g"/>
</dbReference>
<keyword evidence="4 9" id="KW-0812">Transmembrane</keyword>
<dbReference type="Gene3D" id="1.20.5.1030">
    <property type="entry name" value="Preprotein translocase secy subunit"/>
    <property type="match status" value="1"/>
</dbReference>
<dbReference type="PROSITE" id="PS01067">
    <property type="entry name" value="SECE_SEC61G"/>
    <property type="match status" value="1"/>
</dbReference>
<dbReference type="PANTHER" id="PTHR33910">
    <property type="entry name" value="PROTEIN TRANSLOCASE SUBUNIT SECE"/>
    <property type="match status" value="1"/>
</dbReference>
<accession>A0A7V2F647</accession>
<keyword evidence="5 9" id="KW-0653">Protein transport</keyword>
<dbReference type="InterPro" id="IPR038379">
    <property type="entry name" value="SecE_sf"/>
</dbReference>
<protein>
    <recommendedName>
        <fullName evidence="9">Protein translocase subunit SecE</fullName>
    </recommendedName>
</protein>
<dbReference type="GO" id="GO:0005886">
    <property type="term" value="C:plasma membrane"/>
    <property type="evidence" value="ECO:0007669"/>
    <property type="project" value="UniProtKB-SubCell"/>
</dbReference>
<evidence type="ECO:0000313" key="10">
    <source>
        <dbReference type="EMBL" id="HER94895.1"/>
    </source>
</evidence>
<comment type="similarity">
    <text evidence="9">Belongs to the SecE/SEC61-gamma family.</text>
</comment>
<dbReference type="HAMAP" id="MF_00422">
    <property type="entry name" value="SecE"/>
    <property type="match status" value="1"/>
</dbReference>
<keyword evidence="2 9" id="KW-0813">Transport</keyword>
<dbReference type="Pfam" id="PF00584">
    <property type="entry name" value="SecE"/>
    <property type="match status" value="1"/>
</dbReference>
<comment type="subcellular location">
    <subcellularLocation>
        <location evidence="9">Cell membrane</location>
        <topology evidence="9">Single-pass membrane protein</topology>
    </subcellularLocation>
    <subcellularLocation>
        <location evidence="1">Membrane</location>
    </subcellularLocation>
</comment>
<organism evidence="10">
    <name type="scientific">Rhodothermus marinus</name>
    <name type="common">Rhodothermus obamensis</name>
    <dbReference type="NCBI Taxonomy" id="29549"/>
    <lineage>
        <taxon>Bacteria</taxon>
        <taxon>Pseudomonadati</taxon>
        <taxon>Rhodothermota</taxon>
        <taxon>Rhodothermia</taxon>
        <taxon>Rhodothermales</taxon>
        <taxon>Rhodothermaceae</taxon>
        <taxon>Rhodothermus</taxon>
    </lineage>
</organism>
<dbReference type="GO" id="GO:0009306">
    <property type="term" value="P:protein secretion"/>
    <property type="evidence" value="ECO:0007669"/>
    <property type="project" value="UniProtKB-UniRule"/>
</dbReference>
<proteinExistence type="inferred from homology"/>
<evidence type="ECO:0000256" key="7">
    <source>
        <dbReference type="ARBA" id="ARBA00023010"/>
    </source>
</evidence>
<evidence type="ECO:0000256" key="4">
    <source>
        <dbReference type="ARBA" id="ARBA00022692"/>
    </source>
</evidence>
<gene>
    <name evidence="9 10" type="primary">secE</name>
    <name evidence="10" type="ORF">ENO59_00015</name>
</gene>
<sequence>MMAKIRAYLQEVGREMQKVNWPTRQELVNNTVLTLIASVLVALFIFLADRLIATVLEFIYSL</sequence>
<dbReference type="EMBL" id="DSGB01000001">
    <property type="protein sequence ID" value="HER94895.1"/>
    <property type="molecule type" value="Genomic_DNA"/>
</dbReference>
<evidence type="ECO:0000256" key="2">
    <source>
        <dbReference type="ARBA" id="ARBA00022448"/>
    </source>
</evidence>
<evidence type="ECO:0000256" key="8">
    <source>
        <dbReference type="ARBA" id="ARBA00023136"/>
    </source>
</evidence>
<dbReference type="GO" id="GO:0006605">
    <property type="term" value="P:protein targeting"/>
    <property type="evidence" value="ECO:0007669"/>
    <property type="project" value="UniProtKB-UniRule"/>
</dbReference>
<evidence type="ECO:0000256" key="6">
    <source>
        <dbReference type="ARBA" id="ARBA00022989"/>
    </source>
</evidence>
<keyword evidence="8 9" id="KW-0472">Membrane</keyword>
<keyword evidence="6 9" id="KW-1133">Transmembrane helix</keyword>
<evidence type="ECO:0000256" key="1">
    <source>
        <dbReference type="ARBA" id="ARBA00004370"/>
    </source>
</evidence>
<keyword evidence="3 9" id="KW-1003">Cell membrane</keyword>
<name>A0A7V2F647_RHOMR</name>
<comment type="subunit">
    <text evidence="9">Component of the Sec protein translocase complex. Heterotrimer consisting of SecY, SecE and SecG subunits. The heterotrimers can form oligomers, although 1 heterotrimer is thought to be able to translocate proteins. Interacts with the ribosome. Interacts with SecDF, and other proteins may be involved. Interacts with SecA.</text>
</comment>
<evidence type="ECO:0000256" key="3">
    <source>
        <dbReference type="ARBA" id="ARBA00022475"/>
    </source>
</evidence>
<dbReference type="GO" id="GO:0043952">
    <property type="term" value="P:protein transport by the Sec complex"/>
    <property type="evidence" value="ECO:0007669"/>
    <property type="project" value="UniProtKB-UniRule"/>
</dbReference>
<dbReference type="GO" id="GO:0008320">
    <property type="term" value="F:protein transmembrane transporter activity"/>
    <property type="evidence" value="ECO:0007669"/>
    <property type="project" value="UniProtKB-UniRule"/>
</dbReference>
<comment type="caution">
    <text evidence="10">The sequence shown here is derived from an EMBL/GenBank/DDBJ whole genome shotgun (WGS) entry which is preliminary data.</text>
</comment>